<dbReference type="Proteomes" id="UP000310639">
    <property type="component" value="Chromosome"/>
</dbReference>
<dbReference type="RefSeq" id="WP_138078482.1">
    <property type="nucleotide sequence ID" value="NZ_CP040004.1"/>
</dbReference>
<dbReference type="KEGG" id="nft:FBF37_00595"/>
<name>A0A4P9A2J9_9BACT</name>
<dbReference type="EMBL" id="CP040004">
    <property type="protein sequence ID" value="QCT41979.1"/>
    <property type="molecule type" value="Genomic_DNA"/>
</dbReference>
<gene>
    <name evidence="2" type="ORF">FBF37_00595</name>
</gene>
<protein>
    <submittedName>
        <fullName evidence="2">Uncharacterized protein</fullName>
    </submittedName>
</protein>
<dbReference type="OrthoDB" id="9809790at2"/>
<evidence type="ECO:0000313" key="2">
    <source>
        <dbReference type="EMBL" id="QCT41979.1"/>
    </source>
</evidence>
<dbReference type="AlphaFoldDB" id="A0A4P9A2J9"/>
<evidence type="ECO:0000313" key="3">
    <source>
        <dbReference type="Proteomes" id="UP000310639"/>
    </source>
</evidence>
<proteinExistence type="predicted"/>
<feature type="region of interest" description="Disordered" evidence="1">
    <location>
        <begin position="1"/>
        <end position="50"/>
    </location>
</feature>
<evidence type="ECO:0000256" key="1">
    <source>
        <dbReference type="SAM" id="MobiDB-lite"/>
    </source>
</evidence>
<reference evidence="2 3" key="1">
    <citation type="submission" date="2019-04" db="EMBL/GenBank/DDBJ databases">
        <title>Saccharibacteria TM7 genomes.</title>
        <authorList>
            <person name="Bor B."/>
            <person name="He X."/>
            <person name="Chen T."/>
            <person name="Dewhirst F.E."/>
        </authorList>
    </citation>
    <scope>NUCLEOTIDE SEQUENCE [LARGE SCALE GENOMIC DNA]</scope>
    <source>
        <strain evidence="2 3">BB001</strain>
    </source>
</reference>
<sequence length="142" mass="15503">MNPETTPVIPRTESAPVVPDVERQYGNQEKSFEQYGAQSVEQGEQPPATPVLPVVDIASLAQPAPQDPASVQTPQTDNDVVMAGVPSIAGDDDLIEKEWVDKLKSLIALTEGNPHERARVIAQLQADYLKKRYNKTLGQSNE</sequence>
<keyword evidence="3" id="KW-1185">Reference proteome</keyword>
<accession>A0A4P9A2J9</accession>
<organism evidence="2 3">
    <name type="scientific">Candidatus Nanosynbacter featherlites</name>
    <dbReference type="NCBI Taxonomy" id="2572088"/>
    <lineage>
        <taxon>Bacteria</taxon>
        <taxon>Candidatus Saccharimonadota</taxon>
        <taxon>Candidatus Saccharimonadia</taxon>
        <taxon>Candidatus Nanosynbacterales</taxon>
        <taxon>Candidatus Nanosynbacteraceae</taxon>
        <taxon>Candidatus Nanosynbacter</taxon>
    </lineage>
</organism>